<dbReference type="Proteomes" id="UP000237811">
    <property type="component" value="Unassembled WGS sequence"/>
</dbReference>
<dbReference type="EMBL" id="PVFR01000041">
    <property type="protein sequence ID" value="PRE48604.1"/>
    <property type="molecule type" value="Genomic_DNA"/>
</dbReference>
<evidence type="ECO:0000313" key="5">
    <source>
        <dbReference type="Proteomes" id="UP001196915"/>
    </source>
</evidence>
<gene>
    <name evidence="3" type="ORF">C6P99_14000</name>
    <name evidence="2" type="ORF">KTE52_14345</name>
</gene>
<reference evidence="2" key="2">
    <citation type="submission" date="2021-06" db="EMBL/GenBank/DDBJ databases">
        <title>A collection of bacterial strains from the Burkholderia cepacia Research Laboratory and Repository.</title>
        <authorList>
            <person name="Lipuma J."/>
            <person name="Spilker T."/>
        </authorList>
    </citation>
    <scope>NUCLEOTIDE SEQUENCE</scope>
    <source>
        <strain evidence="2">AU37435</strain>
    </source>
</reference>
<evidence type="ECO:0000313" key="3">
    <source>
        <dbReference type="EMBL" id="PRE48604.1"/>
    </source>
</evidence>
<organism evidence="2 5">
    <name type="scientific">Burkholderia multivorans</name>
    <dbReference type="NCBI Taxonomy" id="87883"/>
    <lineage>
        <taxon>Bacteria</taxon>
        <taxon>Pseudomonadati</taxon>
        <taxon>Pseudomonadota</taxon>
        <taxon>Betaproteobacteria</taxon>
        <taxon>Burkholderiales</taxon>
        <taxon>Burkholderiaceae</taxon>
        <taxon>Burkholderia</taxon>
        <taxon>Burkholderia cepacia complex</taxon>
    </lineage>
</organism>
<reference evidence="3 4" key="1">
    <citation type="submission" date="2018-03" db="EMBL/GenBank/DDBJ databases">
        <authorList>
            <person name="Nguyen K."/>
            <person name="Fouts D."/>
            <person name="Sutton G."/>
        </authorList>
    </citation>
    <scope>NUCLEOTIDE SEQUENCE [LARGE SCALE GENOMIC DNA]</scope>
    <source>
        <strain evidence="3 4">AU14328</strain>
    </source>
</reference>
<comment type="caution">
    <text evidence="2">The sequence shown here is derived from an EMBL/GenBank/DDBJ whole genome shotgun (WGS) entry which is preliminary data.</text>
</comment>
<dbReference type="RefSeq" id="WP_105777009.1">
    <property type="nucleotide sequence ID" value="NZ_CADFGQ010000001.1"/>
</dbReference>
<feature type="region of interest" description="Disordered" evidence="1">
    <location>
        <begin position="133"/>
        <end position="159"/>
    </location>
</feature>
<protein>
    <submittedName>
        <fullName evidence="2">Uncharacterized protein</fullName>
    </submittedName>
</protein>
<accession>A0AAP2MNM9</accession>
<evidence type="ECO:0000313" key="4">
    <source>
        <dbReference type="Proteomes" id="UP000237811"/>
    </source>
</evidence>
<dbReference type="AlphaFoldDB" id="A0AAP2MNM9"/>
<name>A0AAP2MNM9_9BURK</name>
<evidence type="ECO:0000256" key="1">
    <source>
        <dbReference type="SAM" id="MobiDB-lite"/>
    </source>
</evidence>
<sequence length="159" mass="17769">MDIFITNLTPHAIEFKYRLSGVSALQVRPIPRAGTIKLSHEPEVIKSIIDQHAIYGMMDVTEALSRGIPASKLHLVYQEGKPISATQLYDLVHGRMKKRDEEAIAIAERGFEAVEEGAEDNSQEREFTLTREAASITETDGDVPRDVISPKQVLNKRSK</sequence>
<evidence type="ECO:0000313" key="2">
    <source>
        <dbReference type="EMBL" id="MBU9357510.1"/>
    </source>
</evidence>
<proteinExistence type="predicted"/>
<dbReference type="EMBL" id="JAHPMX010000006">
    <property type="protein sequence ID" value="MBU9357510.1"/>
    <property type="molecule type" value="Genomic_DNA"/>
</dbReference>
<dbReference type="Proteomes" id="UP001196915">
    <property type="component" value="Unassembled WGS sequence"/>
</dbReference>